<feature type="chain" id="PRO_5026131728" evidence="1">
    <location>
        <begin position="19"/>
        <end position="173"/>
    </location>
</feature>
<proteinExistence type="predicted"/>
<keyword evidence="1" id="KW-0732">Signal</keyword>
<dbReference type="InterPro" id="IPR024409">
    <property type="entry name" value="DUF3833"/>
</dbReference>
<reference evidence="2 3" key="1">
    <citation type="submission" date="2019-12" db="EMBL/GenBank/DDBJ databases">
        <authorList>
            <person name="Huq M.A."/>
        </authorList>
    </citation>
    <scope>NUCLEOTIDE SEQUENCE [LARGE SCALE GENOMIC DNA]</scope>
    <source>
        <strain evidence="2 3">MAH-20</strain>
    </source>
</reference>
<comment type="caution">
    <text evidence="2">The sequence shown here is derived from an EMBL/GenBank/DDBJ whole genome shotgun (WGS) entry which is preliminary data.</text>
</comment>
<evidence type="ECO:0000256" key="1">
    <source>
        <dbReference type="SAM" id="SignalP"/>
    </source>
</evidence>
<evidence type="ECO:0000313" key="2">
    <source>
        <dbReference type="EMBL" id="MVO77422.1"/>
    </source>
</evidence>
<dbReference type="Pfam" id="PF12915">
    <property type="entry name" value="DUF3833"/>
    <property type="match status" value="1"/>
</dbReference>
<dbReference type="RefSeq" id="WP_157026358.1">
    <property type="nucleotide sequence ID" value="NZ_WQMS01000006.1"/>
</dbReference>
<accession>A0A6I4IYU6</accession>
<dbReference type="AlphaFoldDB" id="A0A6I4IYU6"/>
<name>A0A6I4IYU6_9SPHN</name>
<gene>
    <name evidence="2" type="ORF">GON01_05645</name>
</gene>
<sequence length="173" mass="18803">MFQSTGARIGLLAAVALAGCSASHPGEELARPQPVFGVAAFFAGRTHGDATLKIIFKHPEPVRVEGFGRSGPDGTLVLDQEVRRGTRAPEKRQWRFRPLGGNRFAGTLTDATGPVAGEVQGNMLHLRYPMKDGVTAEQWIYLQPGGRTALNRMRLTKLGITVGRLDETIRKLD</sequence>
<dbReference type="EMBL" id="WQMS01000006">
    <property type="protein sequence ID" value="MVO77422.1"/>
    <property type="molecule type" value="Genomic_DNA"/>
</dbReference>
<evidence type="ECO:0000313" key="3">
    <source>
        <dbReference type="Proteomes" id="UP000441389"/>
    </source>
</evidence>
<feature type="signal peptide" evidence="1">
    <location>
        <begin position="1"/>
        <end position="18"/>
    </location>
</feature>
<protein>
    <submittedName>
        <fullName evidence="2">DUF3833 family protein</fullName>
    </submittedName>
</protein>
<keyword evidence="3" id="KW-1185">Reference proteome</keyword>
<dbReference type="Proteomes" id="UP000441389">
    <property type="component" value="Unassembled WGS sequence"/>
</dbReference>
<organism evidence="2 3">
    <name type="scientific">Sphingomonas horti</name>
    <dbReference type="NCBI Taxonomy" id="2682842"/>
    <lineage>
        <taxon>Bacteria</taxon>
        <taxon>Pseudomonadati</taxon>
        <taxon>Pseudomonadota</taxon>
        <taxon>Alphaproteobacteria</taxon>
        <taxon>Sphingomonadales</taxon>
        <taxon>Sphingomonadaceae</taxon>
        <taxon>Sphingomonas</taxon>
    </lineage>
</organism>